<dbReference type="SUPFAM" id="SSF51735">
    <property type="entry name" value="NAD(P)-binding Rossmann-fold domains"/>
    <property type="match status" value="1"/>
</dbReference>
<evidence type="ECO:0000313" key="4">
    <source>
        <dbReference type="Proteomes" id="UP000193922"/>
    </source>
</evidence>
<dbReference type="Proteomes" id="UP000193922">
    <property type="component" value="Unassembled WGS sequence"/>
</dbReference>
<evidence type="ECO:0000313" key="3">
    <source>
        <dbReference type="EMBL" id="ORX73997.1"/>
    </source>
</evidence>
<dbReference type="GeneID" id="63806242"/>
<dbReference type="RefSeq" id="XP_040747208.1">
    <property type="nucleotide sequence ID" value="XM_040889594.1"/>
</dbReference>
<dbReference type="STRING" id="61395.A0A1Y1WKD4"/>
<dbReference type="PANTHER" id="PTHR43975:SF2">
    <property type="entry name" value="EG:BACR7A4.14 PROTEIN-RELATED"/>
    <property type="match status" value="1"/>
</dbReference>
<dbReference type="PRINTS" id="PR00081">
    <property type="entry name" value="GDHRDH"/>
</dbReference>
<dbReference type="InterPro" id="IPR002347">
    <property type="entry name" value="SDR_fam"/>
</dbReference>
<dbReference type="PRINTS" id="PR00080">
    <property type="entry name" value="SDRFAMILY"/>
</dbReference>
<evidence type="ECO:0000256" key="1">
    <source>
        <dbReference type="ARBA" id="ARBA00022857"/>
    </source>
</evidence>
<comment type="similarity">
    <text evidence="2">Belongs to the short-chain dehydrogenases/reductases (SDR) family.</text>
</comment>
<sequence length="252" mass="26726">MTSSQVIIVTGVSRGIGKAVVLHLLSKDISVVGVELNEDGLQKLTSEIDRLSFSAKFVPVLGDVTDEEVQQLAVDKAIASGTLVALVNSAGMVQPTGSIVNVSLTAFESQLRLNVVAPLALIQKTLPHLRSVNGRIINITSNACMLPVINHATYGATKAALNYITSVLAVEEPDITTVALHPGVVDTPLFAAMQDEFKEVGPSAREFSDFLDAKKIGPEVPGKIIGNLALYAEHSLSGKYILHGIDDLAKYT</sequence>
<dbReference type="PROSITE" id="PS00061">
    <property type="entry name" value="ADH_SHORT"/>
    <property type="match status" value="1"/>
</dbReference>
<evidence type="ECO:0000256" key="2">
    <source>
        <dbReference type="RuleBase" id="RU000363"/>
    </source>
</evidence>
<dbReference type="OrthoDB" id="153074at2759"/>
<protein>
    <submittedName>
        <fullName evidence="3">NAD(P)-binding protein</fullName>
    </submittedName>
</protein>
<dbReference type="Pfam" id="PF00106">
    <property type="entry name" value="adh_short"/>
    <property type="match status" value="1"/>
</dbReference>
<dbReference type="InterPro" id="IPR020904">
    <property type="entry name" value="Sc_DH/Rdtase_CS"/>
</dbReference>
<dbReference type="PANTHER" id="PTHR43975">
    <property type="entry name" value="ZGC:101858"/>
    <property type="match status" value="1"/>
</dbReference>
<comment type="caution">
    <text evidence="3">The sequence shown here is derived from an EMBL/GenBank/DDBJ whole genome shotgun (WGS) entry which is preliminary data.</text>
</comment>
<name>A0A1Y1WKD4_9FUNG</name>
<gene>
    <name evidence="3" type="ORF">DL89DRAFT_280498</name>
</gene>
<organism evidence="3 4">
    <name type="scientific">Linderina pennispora</name>
    <dbReference type="NCBI Taxonomy" id="61395"/>
    <lineage>
        <taxon>Eukaryota</taxon>
        <taxon>Fungi</taxon>
        <taxon>Fungi incertae sedis</taxon>
        <taxon>Zoopagomycota</taxon>
        <taxon>Kickxellomycotina</taxon>
        <taxon>Kickxellomycetes</taxon>
        <taxon>Kickxellales</taxon>
        <taxon>Kickxellaceae</taxon>
        <taxon>Linderina</taxon>
    </lineage>
</organism>
<accession>A0A1Y1WKD4</accession>
<dbReference type="AlphaFoldDB" id="A0A1Y1WKD4"/>
<dbReference type="Gene3D" id="3.40.50.720">
    <property type="entry name" value="NAD(P)-binding Rossmann-like Domain"/>
    <property type="match status" value="1"/>
</dbReference>
<keyword evidence="4" id="KW-1185">Reference proteome</keyword>
<proteinExistence type="inferred from homology"/>
<dbReference type="EMBL" id="MCFD01000001">
    <property type="protein sequence ID" value="ORX73997.1"/>
    <property type="molecule type" value="Genomic_DNA"/>
</dbReference>
<keyword evidence="1" id="KW-0521">NADP</keyword>
<reference evidence="3 4" key="1">
    <citation type="submission" date="2016-07" db="EMBL/GenBank/DDBJ databases">
        <title>Pervasive Adenine N6-methylation of Active Genes in Fungi.</title>
        <authorList>
            <consortium name="DOE Joint Genome Institute"/>
            <person name="Mondo S.J."/>
            <person name="Dannebaum R.O."/>
            <person name="Kuo R.C."/>
            <person name="Labutti K."/>
            <person name="Haridas S."/>
            <person name="Kuo A."/>
            <person name="Salamov A."/>
            <person name="Ahrendt S.R."/>
            <person name="Lipzen A."/>
            <person name="Sullivan W."/>
            <person name="Andreopoulos W.B."/>
            <person name="Clum A."/>
            <person name="Lindquist E."/>
            <person name="Daum C."/>
            <person name="Ramamoorthy G.K."/>
            <person name="Gryganskyi A."/>
            <person name="Culley D."/>
            <person name="Magnuson J.K."/>
            <person name="James T.Y."/>
            <person name="O'Malley M.A."/>
            <person name="Stajich J.E."/>
            <person name="Spatafora J.W."/>
            <person name="Visel A."/>
            <person name="Grigoriev I.V."/>
        </authorList>
    </citation>
    <scope>NUCLEOTIDE SEQUENCE [LARGE SCALE GENOMIC DNA]</scope>
    <source>
        <strain evidence="3 4">ATCC 12442</strain>
    </source>
</reference>
<dbReference type="InterPro" id="IPR036291">
    <property type="entry name" value="NAD(P)-bd_dom_sf"/>
</dbReference>